<dbReference type="InterPro" id="IPR006597">
    <property type="entry name" value="Sel1-like"/>
</dbReference>
<dbReference type="SUPFAM" id="SSF81901">
    <property type="entry name" value="HCP-like"/>
    <property type="match status" value="1"/>
</dbReference>
<dbReference type="InterPro" id="IPR011990">
    <property type="entry name" value="TPR-like_helical_dom_sf"/>
</dbReference>
<keyword evidence="2" id="KW-1185">Reference proteome</keyword>
<evidence type="ECO:0000313" key="2">
    <source>
        <dbReference type="Proteomes" id="UP000179786"/>
    </source>
</evidence>
<proteinExistence type="predicted"/>
<evidence type="ECO:0008006" key="3">
    <source>
        <dbReference type="Google" id="ProtNLM"/>
    </source>
</evidence>
<evidence type="ECO:0000313" key="1">
    <source>
        <dbReference type="EMBL" id="OHU88903.1"/>
    </source>
</evidence>
<gene>
    <name evidence="1" type="ORF">BET10_19000</name>
</gene>
<dbReference type="OrthoDB" id="6237397at2"/>
<dbReference type="EMBL" id="MKJU01000030">
    <property type="protein sequence ID" value="OHU88903.1"/>
    <property type="molecule type" value="Genomic_DNA"/>
</dbReference>
<dbReference type="SMART" id="SM00671">
    <property type="entry name" value="SEL1"/>
    <property type="match status" value="2"/>
</dbReference>
<dbReference type="RefSeq" id="WP_070986816.1">
    <property type="nucleotide sequence ID" value="NZ_MKJU01000030.1"/>
</dbReference>
<dbReference type="Gene3D" id="1.25.40.10">
    <property type="entry name" value="Tetratricopeptide repeat domain"/>
    <property type="match status" value="1"/>
</dbReference>
<dbReference type="STRING" id="1859457.BET10_19000"/>
<dbReference type="Proteomes" id="UP000179786">
    <property type="component" value="Unassembled WGS sequence"/>
</dbReference>
<accession>A0A1S1MR56</accession>
<reference evidence="1 2" key="1">
    <citation type="submission" date="2016-09" db="EMBL/GenBank/DDBJ databases">
        <title>Pseudoalteromonas amylolytica sp. nov., isolated from the surface seawater.</title>
        <authorList>
            <person name="Wu Y.-H."/>
            <person name="Cheng H."/>
            <person name="Jin X.-B."/>
            <person name="Wang C.-S."/>
            <person name="Xu X.-W."/>
        </authorList>
    </citation>
    <scope>NUCLEOTIDE SEQUENCE [LARGE SCALE GENOMIC DNA]</scope>
    <source>
        <strain evidence="1 2">JW1</strain>
    </source>
</reference>
<dbReference type="AlphaFoldDB" id="A0A1S1MR56"/>
<sequence length="149" mass="16891">MERDQFENSASQDLEQQLLNVLDFVTSPISSDAQLPQDNDPQIAFKKGLYYLKEQAFPLAAKWFRMSAMSGNYKAQFYLGLLFVKGQGVPQSPFHAMAWLVLAQSQGMEAASAMIEQLKPHLTTKRIKDAHCYAATLYEQIHQLTFIQS</sequence>
<protein>
    <recommendedName>
        <fullName evidence="3">Sel1 repeat family protein</fullName>
    </recommendedName>
</protein>
<comment type="caution">
    <text evidence="1">The sequence shown here is derived from an EMBL/GenBank/DDBJ whole genome shotgun (WGS) entry which is preliminary data.</text>
</comment>
<name>A0A1S1MR56_9GAMM</name>
<organism evidence="1 2">
    <name type="scientific">Pseudoalteromonas amylolytica</name>
    <dbReference type="NCBI Taxonomy" id="1859457"/>
    <lineage>
        <taxon>Bacteria</taxon>
        <taxon>Pseudomonadati</taxon>
        <taxon>Pseudomonadota</taxon>
        <taxon>Gammaproteobacteria</taxon>
        <taxon>Alteromonadales</taxon>
        <taxon>Pseudoalteromonadaceae</taxon>
        <taxon>Pseudoalteromonas</taxon>
    </lineage>
</organism>